<name>A0A422PDS3_9TRYP</name>
<protein>
    <submittedName>
        <fullName evidence="4">Calpain-like cysteine peptidase</fullName>
    </submittedName>
</protein>
<dbReference type="InterPro" id="IPR001300">
    <property type="entry name" value="Peptidase_C2_calpain_cat"/>
</dbReference>
<dbReference type="SUPFAM" id="SSF54001">
    <property type="entry name" value="Cysteine proteinases"/>
    <property type="match status" value="1"/>
</dbReference>
<evidence type="ECO:0000259" key="3">
    <source>
        <dbReference type="PROSITE" id="PS50203"/>
    </source>
</evidence>
<dbReference type="InterPro" id="IPR038765">
    <property type="entry name" value="Papain-like_cys_pep_sf"/>
</dbReference>
<sequence>MSSKVKQEPQGGGVLLPSVTVGLPLWDEAQIQHEHWGGSLGLPSPPIGTVVEFRNTEGKIVVPRDDAQIEAFKETIAYVSPAATTEIFIDWKRPADIFAPFRPMVHRNATPFLSPYDAERAVFDSNAAEEAAISSAVPTGKKGDAKSAVPPVPVHVQFPEILQVLDPQAIEAATKEWEGVPDERVIERYREIQPLMQAYDPDLELGCAATPAEACESRYTTAQRHRLNEVDAISKLLEPPPFMMDAFNSAITFMEHAQSYVKHGEYLWELVYPHAPGTCHPVYNPHGKYVVRLFIDGAFRRVTIDDYLPVDALGRPFLTLTTQKEIWPALLAKAIFQALGLNRHLLFTDPEAIITCLWGEWVPQRVDPRVQPASACAFLLAYRKDLAKSESNTTHFSVSNTEEAATAIAPEEVVPVKQQKAGVADDVVSKKEMSITAPLRTALADAPAEGTTCEAATAAAAAPPLCAIGSMDDGKLKLFVIHEILLFRDTLAIHISSNSPTNMLESTILSELSKDEAVQNLLHSLSYQEGKQKVSAAVLANQSTMWITFEELSAQVDLVVWRYLGEKSCFRFSNRLLGTEEGPPLPVNAKKKSVASTAVTTSVGGGKKNIVRWIHVNSDQQEQLAFVSLSAFALSVTPLKATRSFQYSTASGSRPISANSLARSVDSRAPREAAQEVLLDLYTWERGDTLSRVGSFAYESGKLQCVVHPLPPGSHIFRLTVVELKPQHVLSLLSTRELVVGEEKDALRSANICKMTDAGSHMGVERANEEVMWFKRLITVKESSTVSFVVSTLGPSEDPAAHRDIPASLLKEVKGAKTRAVNTKVPQKDFADGIPLCVVDVPIIPYCRILLMDLDDGAVRRGAVGRLVRQRMTPNQQGYLLMAYVLIDSASAFLFTEGAMGAVPENPAKPRESLTSPTSDEKGNANAREKPSLLYGKGNWKLTMTSDRGFESYKPVMHNVFSFTDRGQLKRGSNALLFAYTCSVAERTSLTLVLDLDAQELIPFQVKVTRNGVEAPPVFVSESCTKHLFLPHITLAMGEKGKTTGYILEAWLDEAMVQEWEERRRMAQETKFHLLRADAEQKAMERRERELDAYQADPRAFQERLEHPNVAQTEPANSSPLREASLASVRKGRVYADRRKHPVGAATPEKLGSSTAGSVTTPNPSMFFIDNTEGELIVSFFLRLQFSSKVDVKNGAPQKDPLSTLRAAWVPPIEQAAADQGAGATQRGGGLKGKQREAVLSAEDLLKADQGRMSRQRFLENPRNILFPYLTSEEGLGSSKEASRMSSQKEQVAFAVSTPRVVLDVMQEANYPHAPILSESEYRIQLTPLRAVEVALPVNVTPPGSASGAAQQRARSPGERFSPRLATAPMPAFLPNQAAEEDADIAELKAPLQELSRRQTEELKRGHERRMECRVAAKEVLREFWAAHQPGAAPISLLGYKEEEVPKRQKSRQKG</sequence>
<evidence type="ECO:0000256" key="1">
    <source>
        <dbReference type="PROSITE-ProRule" id="PRU00239"/>
    </source>
</evidence>
<organism evidence="4 5">
    <name type="scientific">Trypanosoma conorhini</name>
    <dbReference type="NCBI Taxonomy" id="83891"/>
    <lineage>
        <taxon>Eukaryota</taxon>
        <taxon>Discoba</taxon>
        <taxon>Euglenozoa</taxon>
        <taxon>Kinetoplastea</taxon>
        <taxon>Metakinetoplastina</taxon>
        <taxon>Trypanosomatida</taxon>
        <taxon>Trypanosomatidae</taxon>
        <taxon>Trypanosoma</taxon>
    </lineage>
</organism>
<reference evidence="4 5" key="1">
    <citation type="journal article" date="2018" name="BMC Genomics">
        <title>Genomic comparison of Trypanosoma conorhini and Trypanosoma rangeli to Trypanosoma cruzi strains of high and low virulence.</title>
        <authorList>
            <person name="Bradwell K.R."/>
            <person name="Koparde V.N."/>
            <person name="Matveyev A.V."/>
            <person name="Serrano M.G."/>
            <person name="Alves J.M."/>
            <person name="Parikh H."/>
            <person name="Huang B."/>
            <person name="Lee V."/>
            <person name="Espinosa-Alvarez O."/>
            <person name="Ortiz P.A."/>
            <person name="Costa-Martins A.G."/>
            <person name="Teixeira M.M."/>
            <person name="Buck G.A."/>
        </authorList>
    </citation>
    <scope>NUCLEOTIDE SEQUENCE [LARGE SCALE GENOMIC DNA]</scope>
    <source>
        <strain evidence="4 5">025E</strain>
    </source>
</reference>
<dbReference type="PROSITE" id="PS50203">
    <property type="entry name" value="CALPAIN_CAT"/>
    <property type="match status" value="1"/>
</dbReference>
<keyword evidence="5" id="KW-1185">Reference proteome</keyword>
<evidence type="ECO:0000256" key="2">
    <source>
        <dbReference type="SAM" id="MobiDB-lite"/>
    </source>
</evidence>
<dbReference type="InterPro" id="IPR053033">
    <property type="entry name" value="Androglobin-like"/>
</dbReference>
<proteinExistence type="predicted"/>
<dbReference type="PANTHER" id="PTHR46298:SF1">
    <property type="entry name" value="ANDROGLOBIN"/>
    <property type="match status" value="1"/>
</dbReference>
<feature type="region of interest" description="Disordered" evidence="2">
    <location>
        <begin position="1435"/>
        <end position="1455"/>
    </location>
</feature>
<dbReference type="PANTHER" id="PTHR46298">
    <property type="entry name" value="ANDROGLOBIN"/>
    <property type="match status" value="1"/>
</dbReference>
<feature type="compositionally biased region" description="Polar residues" evidence="2">
    <location>
        <begin position="1110"/>
        <end position="1120"/>
    </location>
</feature>
<dbReference type="Proteomes" id="UP000284403">
    <property type="component" value="Unassembled WGS sequence"/>
</dbReference>
<dbReference type="GO" id="GO:0006508">
    <property type="term" value="P:proteolysis"/>
    <property type="evidence" value="ECO:0007669"/>
    <property type="project" value="InterPro"/>
</dbReference>
<dbReference type="Pfam" id="PF00648">
    <property type="entry name" value="Peptidase_C2"/>
    <property type="match status" value="1"/>
</dbReference>
<dbReference type="GO" id="GO:0004198">
    <property type="term" value="F:calcium-dependent cysteine-type endopeptidase activity"/>
    <property type="evidence" value="ECO:0007669"/>
    <property type="project" value="InterPro"/>
</dbReference>
<feature type="region of interest" description="Disordered" evidence="2">
    <location>
        <begin position="1137"/>
        <end position="1158"/>
    </location>
</feature>
<evidence type="ECO:0000313" key="5">
    <source>
        <dbReference type="Proteomes" id="UP000284403"/>
    </source>
</evidence>
<feature type="compositionally biased region" description="Basic and acidic residues" evidence="2">
    <location>
        <begin position="919"/>
        <end position="928"/>
    </location>
</feature>
<feature type="domain" description="Calpain catalytic" evidence="3">
    <location>
        <begin position="249"/>
        <end position="340"/>
    </location>
</feature>
<accession>A0A422PDS3</accession>
<comment type="caution">
    <text evidence="4">The sequence shown here is derived from an EMBL/GenBank/DDBJ whole genome shotgun (WGS) entry which is preliminary data.</text>
</comment>
<dbReference type="OrthoDB" id="9374162at2759"/>
<feature type="region of interest" description="Disordered" evidence="2">
    <location>
        <begin position="1104"/>
        <end position="1125"/>
    </location>
</feature>
<evidence type="ECO:0000313" key="4">
    <source>
        <dbReference type="EMBL" id="RNF15848.1"/>
    </source>
</evidence>
<feature type="region of interest" description="Disordered" evidence="2">
    <location>
        <begin position="904"/>
        <end position="928"/>
    </location>
</feature>
<comment type="caution">
    <text evidence="1">Lacks conserved residue(s) required for the propagation of feature annotation.</text>
</comment>
<dbReference type="EMBL" id="MKKU01000313">
    <property type="protein sequence ID" value="RNF15848.1"/>
    <property type="molecule type" value="Genomic_DNA"/>
</dbReference>
<dbReference type="RefSeq" id="XP_029227614.1">
    <property type="nucleotide sequence ID" value="XM_029372336.1"/>
</dbReference>
<dbReference type="GeneID" id="40319048"/>
<gene>
    <name evidence="4" type="ORF">Tco025E_05437</name>
</gene>